<keyword evidence="1" id="KW-1133">Transmembrane helix</keyword>
<dbReference type="InterPro" id="IPR012337">
    <property type="entry name" value="RNaseH-like_sf"/>
</dbReference>
<dbReference type="PANTHER" id="PTHR42648">
    <property type="entry name" value="TRANSPOSASE, PUTATIVE-RELATED"/>
    <property type="match status" value="1"/>
</dbReference>
<organism evidence="2 3">
    <name type="scientific">Mucuna pruriens</name>
    <name type="common">Velvet bean</name>
    <name type="synonym">Dolichos pruriens</name>
    <dbReference type="NCBI Taxonomy" id="157652"/>
    <lineage>
        <taxon>Eukaryota</taxon>
        <taxon>Viridiplantae</taxon>
        <taxon>Streptophyta</taxon>
        <taxon>Embryophyta</taxon>
        <taxon>Tracheophyta</taxon>
        <taxon>Spermatophyta</taxon>
        <taxon>Magnoliopsida</taxon>
        <taxon>eudicotyledons</taxon>
        <taxon>Gunneridae</taxon>
        <taxon>Pentapetalae</taxon>
        <taxon>rosids</taxon>
        <taxon>fabids</taxon>
        <taxon>Fabales</taxon>
        <taxon>Fabaceae</taxon>
        <taxon>Papilionoideae</taxon>
        <taxon>50 kb inversion clade</taxon>
        <taxon>NPAAA clade</taxon>
        <taxon>indigoferoid/millettioid clade</taxon>
        <taxon>Phaseoleae</taxon>
        <taxon>Mucuna</taxon>
    </lineage>
</organism>
<proteinExistence type="predicted"/>
<dbReference type="STRING" id="157652.A0A371EPW5"/>
<dbReference type="GO" id="GO:0003676">
    <property type="term" value="F:nucleic acid binding"/>
    <property type="evidence" value="ECO:0007669"/>
    <property type="project" value="InterPro"/>
</dbReference>
<dbReference type="AlphaFoldDB" id="A0A371EPW5"/>
<dbReference type="PANTHER" id="PTHR42648:SF28">
    <property type="entry name" value="TRANSPOSON-ENCODED PROTEIN WITH RIBONUCLEASE H-LIKE AND RETROVIRUS ZINC FINGER-LIKE DOMAINS"/>
    <property type="match status" value="1"/>
</dbReference>
<keyword evidence="1" id="KW-0472">Membrane</keyword>
<protein>
    <recommendedName>
        <fullName evidence="4">Integrase catalytic domain-containing protein</fullName>
    </recommendedName>
</protein>
<dbReference type="OrthoDB" id="1935865at2759"/>
<keyword evidence="3" id="KW-1185">Reference proteome</keyword>
<evidence type="ECO:0000313" key="2">
    <source>
        <dbReference type="EMBL" id="RDX68105.1"/>
    </source>
</evidence>
<dbReference type="EMBL" id="QJKJ01012681">
    <property type="protein sequence ID" value="RDX68105.1"/>
    <property type="molecule type" value="Genomic_DNA"/>
</dbReference>
<dbReference type="Gene3D" id="3.30.420.10">
    <property type="entry name" value="Ribonuclease H-like superfamily/Ribonuclease H"/>
    <property type="match status" value="1"/>
</dbReference>
<sequence>MEMSNLATKLKSLKLELGEDLIVYLVLISLPTHFGYGYLYLVHEKSQSLDVFKSFKADVELQLEKKIKVVKFDRGGYYQCGIVSQYTVPGKPSMNGVAERRNRTLKDMLAVIFLVMLNALNSIIVQETTLVIRDNIQTIVPDIVPDIVPEQDYDETLPQTPIKQPQQPQEVSLRRFIKERRHAIPNDHIVFLQEHEDGIGLTEDDSINFCQAMQSSNSQKWIDAMKDELKSMQDNDVWDLAELPEGVKPIGYK</sequence>
<feature type="transmembrane region" description="Helical" evidence="1">
    <location>
        <begin position="21"/>
        <end position="41"/>
    </location>
</feature>
<evidence type="ECO:0008006" key="4">
    <source>
        <dbReference type="Google" id="ProtNLM"/>
    </source>
</evidence>
<evidence type="ECO:0000256" key="1">
    <source>
        <dbReference type="SAM" id="Phobius"/>
    </source>
</evidence>
<accession>A0A371EPW5</accession>
<evidence type="ECO:0000313" key="3">
    <source>
        <dbReference type="Proteomes" id="UP000257109"/>
    </source>
</evidence>
<feature type="non-terminal residue" evidence="2">
    <location>
        <position position="1"/>
    </location>
</feature>
<comment type="caution">
    <text evidence="2">The sequence shown here is derived from an EMBL/GenBank/DDBJ whole genome shotgun (WGS) entry which is preliminary data.</text>
</comment>
<reference evidence="2" key="1">
    <citation type="submission" date="2018-05" db="EMBL/GenBank/DDBJ databases">
        <title>Draft genome of Mucuna pruriens seed.</title>
        <authorList>
            <person name="Nnadi N.E."/>
            <person name="Vos R."/>
            <person name="Hasami M.H."/>
            <person name="Devisetty U.K."/>
            <person name="Aguiy J.C."/>
        </authorList>
    </citation>
    <scope>NUCLEOTIDE SEQUENCE [LARGE SCALE GENOMIC DNA]</scope>
    <source>
        <strain evidence="2">JCA_2017</strain>
    </source>
</reference>
<dbReference type="SUPFAM" id="SSF53098">
    <property type="entry name" value="Ribonuclease H-like"/>
    <property type="match status" value="1"/>
</dbReference>
<dbReference type="InterPro" id="IPR036397">
    <property type="entry name" value="RNaseH_sf"/>
</dbReference>
<feature type="transmembrane region" description="Helical" evidence="1">
    <location>
        <begin position="108"/>
        <end position="125"/>
    </location>
</feature>
<gene>
    <name evidence="2" type="ORF">CR513_52942</name>
</gene>
<dbReference type="InterPro" id="IPR039537">
    <property type="entry name" value="Retrotran_Ty1/copia-like"/>
</dbReference>
<name>A0A371EPW5_MUCPR</name>
<dbReference type="Proteomes" id="UP000257109">
    <property type="component" value="Unassembled WGS sequence"/>
</dbReference>
<keyword evidence="1" id="KW-0812">Transmembrane</keyword>